<proteinExistence type="inferred from homology"/>
<evidence type="ECO:0000313" key="7">
    <source>
        <dbReference type="Proteomes" id="UP000295805"/>
    </source>
</evidence>
<dbReference type="GO" id="GO:0003723">
    <property type="term" value="F:RNA binding"/>
    <property type="evidence" value="ECO:0007669"/>
    <property type="project" value="InterPro"/>
</dbReference>
<dbReference type="InterPro" id="IPR053888">
    <property type="entry name" value="MRM3-like_sub_bind"/>
</dbReference>
<dbReference type="InterPro" id="IPR029028">
    <property type="entry name" value="Alpha/beta_knot_MTases"/>
</dbReference>
<dbReference type="SUPFAM" id="SSF75217">
    <property type="entry name" value="alpha/beta knot"/>
    <property type="match status" value="1"/>
</dbReference>
<dbReference type="Gene3D" id="3.40.1280.10">
    <property type="match status" value="1"/>
</dbReference>
<dbReference type="Gene3D" id="3.30.1330.30">
    <property type="match status" value="1"/>
</dbReference>
<dbReference type="SUPFAM" id="SSF55315">
    <property type="entry name" value="L30e-like"/>
    <property type="match status" value="1"/>
</dbReference>
<feature type="region of interest" description="Disordered" evidence="4">
    <location>
        <begin position="1"/>
        <end position="52"/>
    </location>
</feature>
<evidence type="ECO:0000256" key="3">
    <source>
        <dbReference type="ARBA" id="ARBA00022679"/>
    </source>
</evidence>
<feature type="domain" description="RNA 2-O ribose methyltransferase substrate binding" evidence="5">
    <location>
        <begin position="63"/>
        <end position="136"/>
    </location>
</feature>
<dbReference type="InterPro" id="IPR001537">
    <property type="entry name" value="SpoU_MeTrfase"/>
</dbReference>
<dbReference type="GO" id="GO:0006396">
    <property type="term" value="P:RNA processing"/>
    <property type="evidence" value="ECO:0007669"/>
    <property type="project" value="InterPro"/>
</dbReference>
<dbReference type="InterPro" id="IPR013123">
    <property type="entry name" value="SpoU_subst-bd"/>
</dbReference>
<comment type="similarity">
    <text evidence="1">Belongs to the class IV-like SAM-binding methyltransferase superfamily. RNA methyltransferase TrmH family.</text>
</comment>
<organism evidence="6 7">
    <name type="scientific">Dietzia cinnamea</name>
    <dbReference type="NCBI Taxonomy" id="321318"/>
    <lineage>
        <taxon>Bacteria</taxon>
        <taxon>Bacillati</taxon>
        <taxon>Actinomycetota</taxon>
        <taxon>Actinomycetes</taxon>
        <taxon>Mycobacteriales</taxon>
        <taxon>Dietziaceae</taxon>
        <taxon>Dietzia</taxon>
    </lineage>
</organism>
<dbReference type="Pfam" id="PF22435">
    <property type="entry name" value="MRM3-like_sub_bind"/>
    <property type="match status" value="1"/>
</dbReference>
<keyword evidence="3 6" id="KW-0808">Transferase</keyword>
<reference evidence="6 7" key="1">
    <citation type="submission" date="2019-03" db="EMBL/GenBank/DDBJ databases">
        <title>Root nodule microbial communities of legume samples collected from USA, Mexico and Botswana.</title>
        <authorList>
            <person name="Hirsch A."/>
        </authorList>
    </citation>
    <scope>NUCLEOTIDE SEQUENCE [LARGE SCALE GENOMIC DNA]</scope>
    <source>
        <strain evidence="6 7">55</strain>
    </source>
</reference>
<dbReference type="SMART" id="SM00967">
    <property type="entry name" value="SpoU_sub_bind"/>
    <property type="match status" value="1"/>
</dbReference>
<evidence type="ECO:0000313" key="6">
    <source>
        <dbReference type="EMBL" id="TCW19431.1"/>
    </source>
</evidence>
<dbReference type="InterPro" id="IPR029026">
    <property type="entry name" value="tRNA_m1G_MTases_N"/>
</dbReference>
<dbReference type="CDD" id="cd18095">
    <property type="entry name" value="SpoU-like_rRNA-MTase"/>
    <property type="match status" value="1"/>
</dbReference>
<dbReference type="InterPro" id="IPR051259">
    <property type="entry name" value="rRNA_Methyltransferase"/>
</dbReference>
<gene>
    <name evidence="6" type="ORF">EDD19_13810</name>
</gene>
<dbReference type="PANTHER" id="PTHR43191">
    <property type="entry name" value="RRNA METHYLTRANSFERASE 3"/>
    <property type="match status" value="1"/>
</dbReference>
<comment type="caution">
    <text evidence="6">The sequence shown here is derived from an EMBL/GenBank/DDBJ whole genome shotgun (WGS) entry which is preliminary data.</text>
</comment>
<evidence type="ECO:0000259" key="5">
    <source>
        <dbReference type="SMART" id="SM00967"/>
    </source>
</evidence>
<sequence length="310" mass="31838">MSRARPCRPTSTRRLPDTRDLTNTPPAEGTGRPADPFTERTPRVVSASKLHRSAARRKAGRFLAEGANSVESALATGSAVELFCTEAALDRFADLVDAGRSAGVPVSVVTDRAIRGLSDTVTPTGIVAVCRSVTRPAADAATRAAGATDGPDTVASPRLVAVGQGLSEPGNVGTLVRVADALGADAVWLTEGAVDPENPKAVRASAGSVFHLSVVRGIAEDDLVGRAHRSGLQVAVADAGGEVDIERADDVLAAPTAWIFGNEAHGVPADLAAAADLRVRIPIRGRVESLNIVTAASICLHTSSRLQAGS</sequence>
<dbReference type="InterPro" id="IPR029064">
    <property type="entry name" value="Ribosomal_eL30-like_sf"/>
</dbReference>
<evidence type="ECO:0000256" key="1">
    <source>
        <dbReference type="ARBA" id="ARBA00007228"/>
    </source>
</evidence>
<dbReference type="AlphaFoldDB" id="A0A4R3ZPV7"/>
<evidence type="ECO:0000256" key="2">
    <source>
        <dbReference type="ARBA" id="ARBA00022603"/>
    </source>
</evidence>
<evidence type="ECO:0000256" key="4">
    <source>
        <dbReference type="SAM" id="MobiDB-lite"/>
    </source>
</evidence>
<dbReference type="Proteomes" id="UP000295805">
    <property type="component" value="Unassembled WGS sequence"/>
</dbReference>
<dbReference type="GO" id="GO:0008173">
    <property type="term" value="F:RNA methyltransferase activity"/>
    <property type="evidence" value="ECO:0007669"/>
    <property type="project" value="InterPro"/>
</dbReference>
<dbReference type="PANTHER" id="PTHR43191:SF2">
    <property type="entry name" value="RRNA METHYLTRANSFERASE 3, MITOCHONDRIAL"/>
    <property type="match status" value="1"/>
</dbReference>
<accession>A0A4R3ZPV7</accession>
<dbReference type="GO" id="GO:0005737">
    <property type="term" value="C:cytoplasm"/>
    <property type="evidence" value="ECO:0007669"/>
    <property type="project" value="UniProtKB-ARBA"/>
</dbReference>
<protein>
    <submittedName>
        <fullName evidence="6">TrmH family RNA methyltransferase</fullName>
    </submittedName>
</protein>
<keyword evidence="2 6" id="KW-0489">Methyltransferase</keyword>
<dbReference type="EMBL" id="SMCX01000038">
    <property type="protein sequence ID" value="TCW19431.1"/>
    <property type="molecule type" value="Genomic_DNA"/>
</dbReference>
<dbReference type="GO" id="GO:0032259">
    <property type="term" value="P:methylation"/>
    <property type="evidence" value="ECO:0007669"/>
    <property type="project" value="UniProtKB-KW"/>
</dbReference>
<name>A0A4R3ZPV7_9ACTN</name>
<dbReference type="Pfam" id="PF00588">
    <property type="entry name" value="SpoU_methylase"/>
    <property type="match status" value="1"/>
</dbReference>